<evidence type="ECO:0000313" key="9">
    <source>
        <dbReference type="Proteomes" id="UP000224915"/>
    </source>
</evidence>
<dbReference type="RefSeq" id="WP_245867007.1">
    <property type="nucleotide sequence ID" value="NZ_PDJD01000001.1"/>
</dbReference>
<protein>
    <submittedName>
        <fullName evidence="8">L-iditol 2-dehydrogenase</fullName>
    </submittedName>
</protein>
<dbReference type="Gene3D" id="3.90.180.10">
    <property type="entry name" value="Medium-chain alcohol dehydrogenases, catalytic domain"/>
    <property type="match status" value="1"/>
</dbReference>
<dbReference type="InterPro" id="IPR036291">
    <property type="entry name" value="NAD(P)-bd_dom_sf"/>
</dbReference>
<dbReference type="PANTHER" id="PTHR43161">
    <property type="entry name" value="SORBITOL DEHYDROGENASE"/>
    <property type="match status" value="1"/>
</dbReference>
<name>A0A2A9D2R1_9MICO</name>
<proteinExistence type="inferred from homology"/>
<dbReference type="InterPro" id="IPR013149">
    <property type="entry name" value="ADH-like_C"/>
</dbReference>
<evidence type="ECO:0000256" key="5">
    <source>
        <dbReference type="ARBA" id="ARBA00023002"/>
    </source>
</evidence>
<sequence>MTSNDARLTPDTPAPLPESMRRARLFGAGDLRIDEVPLPVPAPGETLVRMTDMGLCGSDLHWYAEGGIGDATITQPLVPGHELAGIAVDGPHAGRAVALDPAIPCEQCEMCAQNNRNLCPRVRFSGHSVTEGGLVEYKAWPTHLLHPLPPSMTGADGAVLEPLGVALHAWDLAHTRLAQDIVVVGCGPIGLLLIQMARALGGGGRVIAVEPLAHRREAALRYGADVAVDPAALDGEGLAEALAGSLGAHTVFEVAGNDDAVAASLRLARPGARVVLIGIPDDDVTSFPAGLARRKGLTLVTVRRMKEMYERTIALVDSGVVDVRSLVSARLPLGRAEEAFTRAVARSGLKVVIALDA</sequence>
<dbReference type="GO" id="GO:0016491">
    <property type="term" value="F:oxidoreductase activity"/>
    <property type="evidence" value="ECO:0007669"/>
    <property type="project" value="UniProtKB-KW"/>
</dbReference>
<comment type="similarity">
    <text evidence="2">Belongs to the zinc-containing alcohol dehydrogenase family.</text>
</comment>
<keyword evidence="4" id="KW-0862">Zinc</keyword>
<accession>A0A2A9D2R1</accession>
<keyword evidence="3" id="KW-0479">Metal-binding</keyword>
<reference evidence="8 9" key="1">
    <citation type="submission" date="2017-10" db="EMBL/GenBank/DDBJ databases">
        <title>Sequencing the genomes of 1000 actinobacteria strains.</title>
        <authorList>
            <person name="Klenk H.-P."/>
        </authorList>
    </citation>
    <scope>NUCLEOTIDE SEQUENCE [LARGE SCALE GENOMIC DNA]</scope>
    <source>
        <strain evidence="8 9">DSM 21801</strain>
    </source>
</reference>
<dbReference type="EMBL" id="PDJD01000001">
    <property type="protein sequence ID" value="PFG20535.1"/>
    <property type="molecule type" value="Genomic_DNA"/>
</dbReference>
<evidence type="ECO:0000256" key="1">
    <source>
        <dbReference type="ARBA" id="ARBA00001947"/>
    </source>
</evidence>
<dbReference type="GO" id="GO:0046872">
    <property type="term" value="F:metal ion binding"/>
    <property type="evidence" value="ECO:0007669"/>
    <property type="project" value="UniProtKB-KW"/>
</dbReference>
<gene>
    <name evidence="8" type="ORF">ATL40_2139</name>
</gene>
<evidence type="ECO:0000259" key="6">
    <source>
        <dbReference type="Pfam" id="PF00107"/>
    </source>
</evidence>
<keyword evidence="9" id="KW-1185">Reference proteome</keyword>
<dbReference type="Gene3D" id="3.40.50.720">
    <property type="entry name" value="NAD(P)-binding Rossmann-like Domain"/>
    <property type="match status" value="1"/>
</dbReference>
<dbReference type="Pfam" id="PF08240">
    <property type="entry name" value="ADH_N"/>
    <property type="match status" value="1"/>
</dbReference>
<dbReference type="PANTHER" id="PTHR43161:SF9">
    <property type="entry name" value="SORBITOL DEHYDROGENASE"/>
    <property type="match status" value="1"/>
</dbReference>
<dbReference type="Proteomes" id="UP000224915">
    <property type="component" value="Unassembled WGS sequence"/>
</dbReference>
<comment type="cofactor">
    <cofactor evidence="1">
        <name>Zn(2+)</name>
        <dbReference type="ChEBI" id="CHEBI:29105"/>
    </cofactor>
</comment>
<evidence type="ECO:0000256" key="2">
    <source>
        <dbReference type="ARBA" id="ARBA00008072"/>
    </source>
</evidence>
<dbReference type="InterPro" id="IPR013154">
    <property type="entry name" value="ADH-like_N"/>
</dbReference>
<evidence type="ECO:0000256" key="4">
    <source>
        <dbReference type="ARBA" id="ARBA00022833"/>
    </source>
</evidence>
<evidence type="ECO:0000256" key="3">
    <source>
        <dbReference type="ARBA" id="ARBA00022723"/>
    </source>
</evidence>
<evidence type="ECO:0000259" key="7">
    <source>
        <dbReference type="Pfam" id="PF08240"/>
    </source>
</evidence>
<dbReference type="SUPFAM" id="SSF50129">
    <property type="entry name" value="GroES-like"/>
    <property type="match status" value="1"/>
</dbReference>
<feature type="domain" description="Alcohol dehydrogenase-like C-terminal" evidence="6">
    <location>
        <begin position="188"/>
        <end position="316"/>
    </location>
</feature>
<organism evidence="8 9">
    <name type="scientific">Serinibacter salmoneus</name>
    <dbReference type="NCBI Taxonomy" id="556530"/>
    <lineage>
        <taxon>Bacteria</taxon>
        <taxon>Bacillati</taxon>
        <taxon>Actinomycetota</taxon>
        <taxon>Actinomycetes</taxon>
        <taxon>Micrococcales</taxon>
        <taxon>Beutenbergiaceae</taxon>
        <taxon>Serinibacter</taxon>
    </lineage>
</organism>
<evidence type="ECO:0000313" key="8">
    <source>
        <dbReference type="EMBL" id="PFG20535.1"/>
    </source>
</evidence>
<dbReference type="SUPFAM" id="SSF51735">
    <property type="entry name" value="NAD(P)-binding Rossmann-fold domains"/>
    <property type="match status" value="1"/>
</dbReference>
<dbReference type="InterPro" id="IPR011032">
    <property type="entry name" value="GroES-like_sf"/>
</dbReference>
<keyword evidence="5" id="KW-0560">Oxidoreductase</keyword>
<feature type="domain" description="Alcohol dehydrogenase-like N-terminal" evidence="7">
    <location>
        <begin position="43"/>
        <end position="149"/>
    </location>
</feature>
<dbReference type="AlphaFoldDB" id="A0A2A9D2R1"/>
<dbReference type="Pfam" id="PF00107">
    <property type="entry name" value="ADH_zinc_N"/>
    <property type="match status" value="1"/>
</dbReference>
<comment type="caution">
    <text evidence="8">The sequence shown here is derived from an EMBL/GenBank/DDBJ whole genome shotgun (WGS) entry which is preliminary data.</text>
</comment>